<dbReference type="PROSITE" id="PS51826">
    <property type="entry name" value="PSBD"/>
    <property type="match status" value="1"/>
</dbReference>
<dbReference type="PANTHER" id="PTHR43178">
    <property type="entry name" value="DIHYDROLIPOAMIDE ACETYLTRANSFERASE COMPONENT OF PYRUVATE DEHYDROGENASE COMPLEX"/>
    <property type="match status" value="1"/>
</dbReference>
<feature type="domain" description="Peripheral subunit-binding (PSBD)" evidence="7">
    <location>
        <begin position="117"/>
        <end position="157"/>
    </location>
</feature>
<dbReference type="InterPro" id="IPR003016">
    <property type="entry name" value="2-oxoA_DH_lipoyl-BS"/>
</dbReference>
<dbReference type="CDD" id="cd06849">
    <property type="entry name" value="lipoyl_domain"/>
    <property type="match status" value="1"/>
</dbReference>
<proteinExistence type="inferred from homology"/>
<dbReference type="GO" id="GO:0016407">
    <property type="term" value="F:acetyltransferase activity"/>
    <property type="evidence" value="ECO:0007669"/>
    <property type="project" value="TreeGrafter"/>
</dbReference>
<name>A0A381SS39_9ZZZZ</name>
<comment type="cofactor">
    <cofactor evidence="1">
        <name>(R)-lipoate</name>
        <dbReference type="ChEBI" id="CHEBI:83088"/>
    </cofactor>
</comment>
<comment type="similarity">
    <text evidence="2">Belongs to the 2-oxoacid dehydrogenase family.</text>
</comment>
<feature type="domain" description="Lipoyl-binding" evidence="6">
    <location>
        <begin position="3"/>
        <end position="78"/>
    </location>
</feature>
<dbReference type="AlphaFoldDB" id="A0A381SS39"/>
<dbReference type="SUPFAM" id="SSF51230">
    <property type="entry name" value="Single hybrid motif"/>
    <property type="match status" value="1"/>
</dbReference>
<dbReference type="GO" id="GO:0031405">
    <property type="term" value="F:lipoic acid binding"/>
    <property type="evidence" value="ECO:0007669"/>
    <property type="project" value="TreeGrafter"/>
</dbReference>
<accession>A0A381SS39</accession>
<dbReference type="PANTHER" id="PTHR43178:SF5">
    <property type="entry name" value="LIPOAMIDE ACYLTRANSFERASE COMPONENT OF BRANCHED-CHAIN ALPHA-KETO ACID DEHYDROGENASE COMPLEX, MITOCHONDRIAL"/>
    <property type="match status" value="1"/>
</dbReference>
<evidence type="ECO:0000313" key="8">
    <source>
        <dbReference type="EMBL" id="SVA06299.1"/>
    </source>
</evidence>
<dbReference type="Gene3D" id="4.10.320.10">
    <property type="entry name" value="E3-binding domain"/>
    <property type="match status" value="1"/>
</dbReference>
<keyword evidence="5" id="KW-0012">Acyltransferase</keyword>
<dbReference type="InterPro" id="IPR011053">
    <property type="entry name" value="Single_hybrid_motif"/>
</dbReference>
<evidence type="ECO:0000256" key="5">
    <source>
        <dbReference type="ARBA" id="ARBA00023315"/>
    </source>
</evidence>
<evidence type="ECO:0000256" key="4">
    <source>
        <dbReference type="ARBA" id="ARBA00022823"/>
    </source>
</evidence>
<dbReference type="Gene3D" id="3.30.559.10">
    <property type="entry name" value="Chloramphenicol acetyltransferase-like domain"/>
    <property type="match status" value="1"/>
</dbReference>
<dbReference type="GO" id="GO:0005737">
    <property type="term" value="C:cytoplasm"/>
    <property type="evidence" value="ECO:0007669"/>
    <property type="project" value="TreeGrafter"/>
</dbReference>
<dbReference type="InterPro" id="IPR036625">
    <property type="entry name" value="E3-bd_dom_sf"/>
</dbReference>
<dbReference type="PROSITE" id="PS50968">
    <property type="entry name" value="BIOTINYL_LIPOYL"/>
    <property type="match status" value="1"/>
</dbReference>
<dbReference type="EMBL" id="UINC01003435">
    <property type="protein sequence ID" value="SVA06299.1"/>
    <property type="molecule type" value="Genomic_DNA"/>
</dbReference>
<evidence type="ECO:0000256" key="2">
    <source>
        <dbReference type="ARBA" id="ARBA00007317"/>
    </source>
</evidence>
<evidence type="ECO:0000256" key="3">
    <source>
        <dbReference type="ARBA" id="ARBA00022679"/>
    </source>
</evidence>
<dbReference type="InterPro" id="IPR004167">
    <property type="entry name" value="PSBD"/>
</dbReference>
<gene>
    <name evidence="8" type="ORF">METZ01_LOCUS59153</name>
</gene>
<dbReference type="InterPro" id="IPR001078">
    <property type="entry name" value="2-oxoacid_DH_actylTfrase"/>
</dbReference>
<dbReference type="InterPro" id="IPR000089">
    <property type="entry name" value="Biotin_lipoyl"/>
</dbReference>
<dbReference type="InterPro" id="IPR050743">
    <property type="entry name" value="2-oxoacid_DH_E2_comp"/>
</dbReference>
<protein>
    <recommendedName>
        <fullName evidence="9">Dihydrolipoamide acetyltransferase component of pyruvate dehydrogenase complex</fullName>
    </recommendedName>
</protein>
<dbReference type="SUPFAM" id="SSF52777">
    <property type="entry name" value="CoA-dependent acyltransferases"/>
    <property type="match status" value="1"/>
</dbReference>
<evidence type="ECO:0000259" key="7">
    <source>
        <dbReference type="PROSITE" id="PS51826"/>
    </source>
</evidence>
<keyword evidence="4" id="KW-0450">Lipoyl</keyword>
<dbReference type="Pfam" id="PF02817">
    <property type="entry name" value="E3_binding"/>
    <property type="match status" value="1"/>
</dbReference>
<keyword evidence="3" id="KW-0808">Transferase</keyword>
<dbReference type="SUPFAM" id="SSF47005">
    <property type="entry name" value="Peripheral subunit-binding domain of 2-oxo acid dehydrogenase complex"/>
    <property type="match status" value="1"/>
</dbReference>
<sequence length="414" mass="46650">MSKFELLLPKMGESVEEATIIDWLKNIGDKINVDDLVVEIATDKVDSEVPSEVSGILIEKLCKVNDVVKVGQPLAIIETEDVKKEKLNLDPVKETKSLISKAKEITKTPKEFINKKIYSPLVRNISKKEGVTEFELENIKGTGKEGRVTKNDLLSFLNKRNGDLLTSQDKQGYDLSQKDKEGIYEMTRIEKLISDHMIQSQNESAHVQAFIESDISKIWEWREKNKKIFYDREGEKITFTPVFLMLVAQALKEFPVLNASLENYNLIKKKNINIGMATALPDGNLIVPVIKNADQLSLIGLVKKVNDLARRARINQLEPEEVKGGTYTISNVGVFETLMGTPIINQPQLGILAFGVIRKAPSVIETNKGDFVGIRYKIILSHSFDHRIVNGAMGGMFIKRIKDLIENWESDLLI</sequence>
<dbReference type="Gene3D" id="2.40.50.100">
    <property type="match status" value="1"/>
</dbReference>
<evidence type="ECO:0000256" key="1">
    <source>
        <dbReference type="ARBA" id="ARBA00001938"/>
    </source>
</evidence>
<dbReference type="InterPro" id="IPR023213">
    <property type="entry name" value="CAT-like_dom_sf"/>
</dbReference>
<evidence type="ECO:0000259" key="6">
    <source>
        <dbReference type="PROSITE" id="PS50968"/>
    </source>
</evidence>
<dbReference type="Pfam" id="PF00364">
    <property type="entry name" value="Biotin_lipoyl"/>
    <property type="match status" value="1"/>
</dbReference>
<reference evidence="8" key="1">
    <citation type="submission" date="2018-05" db="EMBL/GenBank/DDBJ databases">
        <authorList>
            <person name="Lanie J.A."/>
            <person name="Ng W.-L."/>
            <person name="Kazmierczak K.M."/>
            <person name="Andrzejewski T.M."/>
            <person name="Davidsen T.M."/>
            <person name="Wayne K.J."/>
            <person name="Tettelin H."/>
            <person name="Glass J.I."/>
            <person name="Rusch D."/>
            <person name="Podicherti R."/>
            <person name="Tsui H.-C.T."/>
            <person name="Winkler M.E."/>
        </authorList>
    </citation>
    <scope>NUCLEOTIDE SEQUENCE</scope>
</reference>
<evidence type="ECO:0008006" key="9">
    <source>
        <dbReference type="Google" id="ProtNLM"/>
    </source>
</evidence>
<organism evidence="8">
    <name type="scientific">marine metagenome</name>
    <dbReference type="NCBI Taxonomy" id="408172"/>
    <lineage>
        <taxon>unclassified sequences</taxon>
        <taxon>metagenomes</taxon>
        <taxon>ecological metagenomes</taxon>
    </lineage>
</organism>
<dbReference type="PROSITE" id="PS00189">
    <property type="entry name" value="LIPOYL"/>
    <property type="match status" value="1"/>
</dbReference>
<dbReference type="Pfam" id="PF00198">
    <property type="entry name" value="2-oxoacid_dh"/>
    <property type="match status" value="1"/>
</dbReference>